<organism evidence="1 2">
    <name type="scientific">Agrobacterium deltaense Zutra 3/1</name>
    <dbReference type="NCBI Taxonomy" id="1183427"/>
    <lineage>
        <taxon>Bacteria</taxon>
        <taxon>Pseudomonadati</taxon>
        <taxon>Pseudomonadota</taxon>
        <taxon>Alphaproteobacteria</taxon>
        <taxon>Hyphomicrobiales</taxon>
        <taxon>Rhizobiaceae</taxon>
        <taxon>Rhizobium/Agrobacterium group</taxon>
        <taxon>Agrobacterium</taxon>
    </lineage>
</organism>
<reference evidence="1 2" key="1">
    <citation type="submission" date="2016-01" db="EMBL/GenBank/DDBJ databases">
        <authorList>
            <person name="Oliw E.H."/>
        </authorList>
    </citation>
    <scope>NUCLEOTIDE SEQUENCE [LARGE SCALE GENOMIC DNA]</scope>
    <source>
        <strain evidence="1 2">Zutra 3-1</strain>
    </source>
</reference>
<dbReference type="EMBL" id="FBWG01000008">
    <property type="protein sequence ID" value="CUX23186.1"/>
    <property type="molecule type" value="Genomic_DNA"/>
</dbReference>
<protein>
    <submittedName>
        <fullName evidence="1">Uncharacterized protein</fullName>
    </submittedName>
</protein>
<name>A0A1S7PLJ3_9HYPH</name>
<evidence type="ECO:0000313" key="2">
    <source>
        <dbReference type="Proteomes" id="UP000191987"/>
    </source>
</evidence>
<dbReference type="Proteomes" id="UP000191987">
    <property type="component" value="Unassembled WGS sequence"/>
</dbReference>
<gene>
    <name evidence="1" type="ORF">AGR7C_Cc160137</name>
</gene>
<evidence type="ECO:0000313" key="1">
    <source>
        <dbReference type="EMBL" id="CUX23186.1"/>
    </source>
</evidence>
<dbReference type="RefSeq" id="WP_080817186.1">
    <property type="nucleotide sequence ID" value="NZ_LT009748.1"/>
</dbReference>
<accession>A0A1S7PLJ3</accession>
<sequence>MSDNIHENLIMWSAAEIAARDGVTKQAVSKTVQAIIAVMNNVPVERDSRSRVLRISLAHYDHHRERFMNPAKMAMPPAEKTFQGDSFEEAKRQSEWMKVSREKIRLDEEVSSLIRADKVSEAAQTINHEISLIVHRLQNRADDLAAIVAKEGVHGARVALRAIAFDMSNEIADRLVAIAEDAPEFDPLIEELPS</sequence>
<proteinExistence type="predicted"/>
<dbReference type="AlphaFoldDB" id="A0A1S7PLJ3"/>